<sequence length="233" mass="26900">MKNFIVISKPVIGEEKGVIKYLSYLVSTGHSNHIDKTRIVPIHNSIRKFINNNIFQIIERKLKRKKARLGGRDITSFAQSFVLSLPPDIKVDDETWRDIAMDIFSDLADFIGVSKSILAKNCFINLHDQDNQHLNIVISKVVDGDVCRDLQRKSVISFIKASFNSAVLKHAHVDYKNYKPKTSRAKRYNSYYFKDNEGVINALHSSYSEKIDNIECDNNKLKVPIKKWKRKFV</sequence>
<dbReference type="EMBL" id="JBDPZN010000002">
    <property type="protein sequence ID" value="MEO3682297.1"/>
    <property type="molecule type" value="Genomic_DNA"/>
</dbReference>
<evidence type="ECO:0000313" key="1">
    <source>
        <dbReference type="EMBL" id="MEO3682297.1"/>
    </source>
</evidence>
<gene>
    <name evidence="1" type="ORF">ABHN84_08300</name>
</gene>
<keyword evidence="2" id="KW-1185">Reference proteome</keyword>
<accession>A0ABV0FRI1</accession>
<comment type="caution">
    <text evidence="1">The sequence shown here is derived from an EMBL/GenBank/DDBJ whole genome shotgun (WGS) entry which is preliminary data.</text>
</comment>
<dbReference type="RefSeq" id="WP_347689996.1">
    <property type="nucleotide sequence ID" value="NZ_JBDPZN010000002.1"/>
</dbReference>
<name>A0ABV0FRI1_9GAMM</name>
<evidence type="ECO:0000313" key="2">
    <source>
        <dbReference type="Proteomes" id="UP001477278"/>
    </source>
</evidence>
<proteinExistence type="predicted"/>
<reference evidence="1 2" key="1">
    <citation type="submission" date="2024-05" db="EMBL/GenBank/DDBJ databases">
        <title>Genome sequencing of Marine Estuary Bacteria, Shewanella vesiculosa and S. baltica, and Pseudomonas syringae.</title>
        <authorList>
            <person name="Gurung A."/>
            <person name="Maclea K.S."/>
        </authorList>
    </citation>
    <scope>NUCLEOTIDE SEQUENCE [LARGE SCALE GENOMIC DNA]</scope>
    <source>
        <strain evidence="1 2">1A</strain>
    </source>
</reference>
<dbReference type="Proteomes" id="UP001477278">
    <property type="component" value="Unassembled WGS sequence"/>
</dbReference>
<organism evidence="1 2">
    <name type="scientific">Shewanella vesiculosa</name>
    <dbReference type="NCBI Taxonomy" id="518738"/>
    <lineage>
        <taxon>Bacteria</taxon>
        <taxon>Pseudomonadati</taxon>
        <taxon>Pseudomonadota</taxon>
        <taxon>Gammaproteobacteria</taxon>
        <taxon>Alteromonadales</taxon>
        <taxon>Shewanellaceae</taxon>
        <taxon>Shewanella</taxon>
    </lineage>
</organism>
<protein>
    <submittedName>
        <fullName evidence="1">Uncharacterized protein</fullName>
    </submittedName>
</protein>